<dbReference type="Proteomes" id="UP000551501">
    <property type="component" value="Unassembled WGS sequence"/>
</dbReference>
<dbReference type="EMBL" id="JACIFP010000001">
    <property type="protein sequence ID" value="MBB4136390.1"/>
    <property type="molecule type" value="Genomic_DNA"/>
</dbReference>
<organism evidence="1 2">
    <name type="scientific">Gordonia humi</name>
    <dbReference type="NCBI Taxonomy" id="686429"/>
    <lineage>
        <taxon>Bacteria</taxon>
        <taxon>Bacillati</taxon>
        <taxon>Actinomycetota</taxon>
        <taxon>Actinomycetes</taxon>
        <taxon>Mycobacteriales</taxon>
        <taxon>Gordoniaceae</taxon>
        <taxon>Gordonia</taxon>
    </lineage>
</organism>
<reference evidence="1 2" key="1">
    <citation type="submission" date="2020-08" db="EMBL/GenBank/DDBJ databases">
        <title>Sequencing the genomes of 1000 actinobacteria strains.</title>
        <authorList>
            <person name="Klenk H.-P."/>
        </authorList>
    </citation>
    <scope>NUCLEOTIDE SEQUENCE [LARGE SCALE GENOMIC DNA]</scope>
    <source>
        <strain evidence="1 2">DSM 45298</strain>
    </source>
</reference>
<dbReference type="AlphaFoldDB" id="A0A840F864"/>
<keyword evidence="2" id="KW-1185">Reference proteome</keyword>
<protein>
    <submittedName>
        <fullName evidence="1">Uncharacterized protein</fullName>
    </submittedName>
</protein>
<evidence type="ECO:0000313" key="2">
    <source>
        <dbReference type="Proteomes" id="UP000551501"/>
    </source>
</evidence>
<accession>A0A840F864</accession>
<gene>
    <name evidence="1" type="ORF">BKA16_002942</name>
</gene>
<comment type="caution">
    <text evidence="1">The sequence shown here is derived from an EMBL/GenBank/DDBJ whole genome shotgun (WGS) entry which is preliminary data.</text>
</comment>
<proteinExistence type="predicted"/>
<evidence type="ECO:0000313" key="1">
    <source>
        <dbReference type="EMBL" id="MBB4136390.1"/>
    </source>
</evidence>
<sequence>MAVELIRGLQRVFLGDDAADELGIARSRLADVVRIARPLLVASVRVRAFAAGGGASLIARGYRERDGEMDRMPAAYGVTHQMVDDAPAAPAS</sequence>
<dbReference type="RefSeq" id="WP_382427479.1">
    <property type="nucleotide sequence ID" value="NZ_BAABHL010000120.1"/>
</dbReference>
<name>A0A840F864_9ACTN</name>